<evidence type="ECO:0000313" key="1">
    <source>
        <dbReference type="EMBL" id="KAG0422312.1"/>
    </source>
</evidence>
<keyword evidence="2" id="KW-1185">Reference proteome</keyword>
<evidence type="ECO:0000313" key="2">
    <source>
        <dbReference type="Proteomes" id="UP000805193"/>
    </source>
</evidence>
<accession>A0AC60PPC2</accession>
<gene>
    <name evidence="1" type="ORF">HPB47_001858</name>
</gene>
<dbReference type="EMBL" id="JABSTQ010010249">
    <property type="protein sequence ID" value="KAG0422312.1"/>
    <property type="molecule type" value="Genomic_DNA"/>
</dbReference>
<dbReference type="Proteomes" id="UP000805193">
    <property type="component" value="Unassembled WGS sequence"/>
</dbReference>
<proteinExistence type="predicted"/>
<protein>
    <submittedName>
        <fullName evidence="1">Uncharacterized protein</fullName>
    </submittedName>
</protein>
<name>A0AC60PPC2_IXOPE</name>
<reference evidence="1 2" key="1">
    <citation type="journal article" date="2020" name="Cell">
        <title>Large-Scale Comparative Analyses of Tick Genomes Elucidate Their Genetic Diversity and Vector Capacities.</title>
        <authorList>
            <consortium name="Tick Genome and Microbiome Consortium (TIGMIC)"/>
            <person name="Jia N."/>
            <person name="Wang J."/>
            <person name="Shi W."/>
            <person name="Du L."/>
            <person name="Sun Y."/>
            <person name="Zhan W."/>
            <person name="Jiang J.F."/>
            <person name="Wang Q."/>
            <person name="Zhang B."/>
            <person name="Ji P."/>
            <person name="Bell-Sakyi L."/>
            <person name="Cui X.M."/>
            <person name="Yuan T.T."/>
            <person name="Jiang B.G."/>
            <person name="Yang W.F."/>
            <person name="Lam T.T."/>
            <person name="Chang Q.C."/>
            <person name="Ding S.J."/>
            <person name="Wang X.J."/>
            <person name="Zhu J.G."/>
            <person name="Ruan X.D."/>
            <person name="Zhao L."/>
            <person name="Wei J.T."/>
            <person name="Ye R.Z."/>
            <person name="Que T.C."/>
            <person name="Du C.H."/>
            <person name="Zhou Y.H."/>
            <person name="Cheng J.X."/>
            <person name="Dai P.F."/>
            <person name="Guo W.B."/>
            <person name="Han X.H."/>
            <person name="Huang E.J."/>
            <person name="Li L.F."/>
            <person name="Wei W."/>
            <person name="Gao Y.C."/>
            <person name="Liu J.Z."/>
            <person name="Shao H.Z."/>
            <person name="Wang X."/>
            <person name="Wang C.C."/>
            <person name="Yang T.C."/>
            <person name="Huo Q.B."/>
            <person name="Li W."/>
            <person name="Chen H.Y."/>
            <person name="Chen S.E."/>
            <person name="Zhou L.G."/>
            <person name="Ni X.B."/>
            <person name="Tian J.H."/>
            <person name="Sheng Y."/>
            <person name="Liu T."/>
            <person name="Pan Y.S."/>
            <person name="Xia L.Y."/>
            <person name="Li J."/>
            <person name="Zhao F."/>
            <person name="Cao W.C."/>
        </authorList>
    </citation>
    <scope>NUCLEOTIDE SEQUENCE [LARGE SCALE GENOMIC DNA]</scope>
    <source>
        <strain evidence="1">Iper-2018</strain>
    </source>
</reference>
<comment type="caution">
    <text evidence="1">The sequence shown here is derived from an EMBL/GenBank/DDBJ whole genome shotgun (WGS) entry which is preliminary data.</text>
</comment>
<organism evidence="1 2">
    <name type="scientific">Ixodes persulcatus</name>
    <name type="common">Taiga tick</name>
    <dbReference type="NCBI Taxonomy" id="34615"/>
    <lineage>
        <taxon>Eukaryota</taxon>
        <taxon>Metazoa</taxon>
        <taxon>Ecdysozoa</taxon>
        <taxon>Arthropoda</taxon>
        <taxon>Chelicerata</taxon>
        <taxon>Arachnida</taxon>
        <taxon>Acari</taxon>
        <taxon>Parasitiformes</taxon>
        <taxon>Ixodida</taxon>
        <taxon>Ixodoidea</taxon>
        <taxon>Ixodidae</taxon>
        <taxon>Ixodinae</taxon>
        <taxon>Ixodes</taxon>
    </lineage>
</organism>
<sequence>MAGRRKAGASLTDIWIPLERHCSEPGCWVRGASDAANSPGRSCRSDLGLSWRARPAALRHDRLRIETGKIGSNRGAIKGKTRLFRCYSASVSKGVGRAFASEGGAKRVSTLALAGKTRLFRCYSASVSKGVGRAFASEGGAKRVSTLALAAGCGERCRTAKTIYENSLMPGSQQSVWVDVQTYEVSTL</sequence>